<evidence type="ECO:0000313" key="21">
    <source>
        <dbReference type="EMBL" id="XCJ17221.1"/>
    </source>
</evidence>
<evidence type="ECO:0000256" key="5">
    <source>
        <dbReference type="ARBA" id="ARBA00004661"/>
    </source>
</evidence>
<dbReference type="GO" id="GO:0046872">
    <property type="term" value="F:metal ion binding"/>
    <property type="evidence" value="ECO:0007669"/>
    <property type="project" value="UniProtKB-KW"/>
</dbReference>
<feature type="domain" description="3-dehydroquinate synthase N-terminal" evidence="19">
    <location>
        <begin position="70"/>
        <end position="180"/>
    </location>
</feature>
<feature type="binding site" evidence="18">
    <location>
        <position position="186"/>
    </location>
    <ligand>
        <name>Zn(2+)</name>
        <dbReference type="ChEBI" id="CHEBI:29105"/>
    </ligand>
</feature>
<dbReference type="RefSeq" id="WP_353948510.1">
    <property type="nucleotide sequence ID" value="NZ_CP159510.1"/>
</dbReference>
<comment type="subcellular location">
    <subcellularLocation>
        <location evidence="4 18">Cytoplasm</location>
    </subcellularLocation>
</comment>
<reference evidence="21" key="1">
    <citation type="submission" date="2024-06" db="EMBL/GenBank/DDBJ databases">
        <authorList>
            <person name="Fan A."/>
            <person name="Zhang F.Y."/>
            <person name="Zhang L."/>
        </authorList>
    </citation>
    <scope>NUCLEOTIDE SEQUENCE</scope>
    <source>
        <strain evidence="21">Y61</strain>
    </source>
</reference>
<feature type="binding site" evidence="18">
    <location>
        <begin position="107"/>
        <end position="111"/>
    </location>
    <ligand>
        <name>NAD(+)</name>
        <dbReference type="ChEBI" id="CHEBI:57540"/>
    </ligand>
</feature>
<evidence type="ECO:0000256" key="14">
    <source>
        <dbReference type="ARBA" id="ARBA00023027"/>
    </source>
</evidence>
<dbReference type="InterPro" id="IPR050071">
    <property type="entry name" value="Dehydroquinate_synthase"/>
</dbReference>
<dbReference type="FunFam" id="3.40.50.1970:FF:000007">
    <property type="entry name" value="Pentafunctional AROM polypeptide"/>
    <property type="match status" value="1"/>
</dbReference>
<evidence type="ECO:0000256" key="2">
    <source>
        <dbReference type="ARBA" id="ARBA00001911"/>
    </source>
</evidence>
<feature type="domain" description="3-dehydroquinate synthase C-terminal" evidence="20">
    <location>
        <begin position="183"/>
        <end position="323"/>
    </location>
</feature>
<name>A0AAU8IGA7_9BACL</name>
<feature type="binding site" evidence="18">
    <location>
        <position position="263"/>
    </location>
    <ligand>
        <name>Zn(2+)</name>
        <dbReference type="ChEBI" id="CHEBI:29105"/>
    </ligand>
</feature>
<keyword evidence="15 18" id="KW-0057">Aromatic amino acid biosynthesis</keyword>
<dbReference type="HAMAP" id="MF_00110">
    <property type="entry name" value="DHQ_synthase"/>
    <property type="match status" value="1"/>
</dbReference>
<sequence length="361" mass="39216">MILEVSVNLPDKTYKVLIHRGLIHHLGNRLSRIWTPGKVAVISDSTVGPLYQDQVIRQLRTAGFLATGLKVPAGESSKSWETAVTLYRALIDHHFTRSDGIVALGGGVIGDLAGFVASTYMRGIAFVQVPTSLLAQVDSSVGGKTAVNLDTGKNIVGTFYQPDAVFIDPDTLETLPDRYIAEGYAEIVKMSALSGGSFWETTGQIHHPEDIVARAEVLIQKSVAFKARIVIADEKESGLRQILNFGHTIGHAIELQAKGRLAHGEAISIGMARLSQLFENYGLTESGTSRSLIQRLQEVGLPLDSSLIGTSDFYHKIISDKKNHGGRLNLVYLKKPGEPALYPVPTDQLQLFFSGKNSLES</sequence>
<gene>
    <name evidence="18 21" type="primary">aroB</name>
    <name evidence="21" type="ORF">ABNN70_01340</name>
</gene>
<evidence type="ECO:0000259" key="20">
    <source>
        <dbReference type="Pfam" id="PF24621"/>
    </source>
</evidence>
<keyword evidence="12 18" id="KW-0547">Nucleotide-binding</keyword>
<proteinExistence type="inferred from homology"/>
<dbReference type="PANTHER" id="PTHR43622">
    <property type="entry name" value="3-DEHYDROQUINATE SYNTHASE"/>
    <property type="match status" value="1"/>
</dbReference>
<dbReference type="NCBIfam" id="TIGR01357">
    <property type="entry name" value="aroB"/>
    <property type="match status" value="1"/>
</dbReference>
<evidence type="ECO:0000256" key="12">
    <source>
        <dbReference type="ARBA" id="ARBA00022741"/>
    </source>
</evidence>
<organism evidence="21">
    <name type="scientific">Sporolactobacillus sp. Y61</name>
    <dbReference type="NCBI Taxonomy" id="3160863"/>
    <lineage>
        <taxon>Bacteria</taxon>
        <taxon>Bacillati</taxon>
        <taxon>Bacillota</taxon>
        <taxon>Bacilli</taxon>
        <taxon>Bacillales</taxon>
        <taxon>Sporolactobacillaceae</taxon>
        <taxon>Sporolactobacillus</taxon>
    </lineage>
</organism>
<comment type="similarity">
    <text evidence="6 18">Belongs to the sugar phosphate cyclases superfamily. Dehydroquinate synthase family.</text>
</comment>
<evidence type="ECO:0000256" key="16">
    <source>
        <dbReference type="ARBA" id="ARBA00023239"/>
    </source>
</evidence>
<feature type="binding site" evidence="18">
    <location>
        <begin position="131"/>
        <end position="132"/>
    </location>
    <ligand>
        <name>NAD(+)</name>
        <dbReference type="ChEBI" id="CHEBI:57540"/>
    </ligand>
</feature>
<keyword evidence="14 18" id="KW-0520">NAD</keyword>
<evidence type="ECO:0000256" key="13">
    <source>
        <dbReference type="ARBA" id="ARBA00022833"/>
    </source>
</evidence>
<accession>A0AAU8IGA7</accession>
<dbReference type="Pfam" id="PF01761">
    <property type="entry name" value="DHQ_synthase"/>
    <property type="match status" value="1"/>
</dbReference>
<comment type="cofactor">
    <cofactor evidence="2 18">
        <name>NAD(+)</name>
        <dbReference type="ChEBI" id="CHEBI:57540"/>
    </cofactor>
</comment>
<comment type="catalytic activity">
    <reaction evidence="1 18">
        <text>7-phospho-2-dehydro-3-deoxy-D-arabino-heptonate = 3-dehydroquinate + phosphate</text>
        <dbReference type="Rhea" id="RHEA:21968"/>
        <dbReference type="ChEBI" id="CHEBI:32364"/>
        <dbReference type="ChEBI" id="CHEBI:43474"/>
        <dbReference type="ChEBI" id="CHEBI:58394"/>
        <dbReference type="EC" id="4.2.3.4"/>
    </reaction>
</comment>
<keyword evidence="17 18" id="KW-0170">Cobalt</keyword>
<feature type="binding site" evidence="18">
    <location>
        <position position="144"/>
    </location>
    <ligand>
        <name>NAD(+)</name>
        <dbReference type="ChEBI" id="CHEBI:57540"/>
    </ligand>
</feature>
<keyword evidence="11 18" id="KW-0479">Metal-binding</keyword>
<feature type="binding site" evidence="18">
    <location>
        <position position="247"/>
    </location>
    <ligand>
        <name>Zn(2+)</name>
        <dbReference type="ChEBI" id="CHEBI:29105"/>
    </ligand>
</feature>
<dbReference type="GO" id="GO:0009073">
    <property type="term" value="P:aromatic amino acid family biosynthetic process"/>
    <property type="evidence" value="ECO:0007669"/>
    <property type="project" value="UniProtKB-KW"/>
</dbReference>
<dbReference type="EC" id="4.2.3.4" evidence="7 18"/>
<dbReference type="GO" id="GO:0008652">
    <property type="term" value="P:amino acid biosynthetic process"/>
    <property type="evidence" value="ECO:0007669"/>
    <property type="project" value="UniProtKB-KW"/>
</dbReference>
<feature type="binding site" evidence="18">
    <location>
        <position position="153"/>
    </location>
    <ligand>
        <name>NAD(+)</name>
        <dbReference type="ChEBI" id="CHEBI:57540"/>
    </ligand>
</feature>
<keyword evidence="9 18" id="KW-0963">Cytoplasm</keyword>
<evidence type="ECO:0000256" key="9">
    <source>
        <dbReference type="ARBA" id="ARBA00022490"/>
    </source>
</evidence>
<dbReference type="GO" id="GO:0009423">
    <property type="term" value="P:chorismate biosynthetic process"/>
    <property type="evidence" value="ECO:0007669"/>
    <property type="project" value="UniProtKB-UniRule"/>
</dbReference>
<protein>
    <recommendedName>
        <fullName evidence="8 18">3-dehydroquinate synthase</fullName>
        <shortName evidence="18">DHQS</shortName>
        <ecNumber evidence="7 18">4.2.3.4</ecNumber>
    </recommendedName>
</protein>
<dbReference type="SUPFAM" id="SSF56796">
    <property type="entry name" value="Dehydroquinate synthase-like"/>
    <property type="match status" value="1"/>
</dbReference>
<evidence type="ECO:0000256" key="7">
    <source>
        <dbReference type="ARBA" id="ARBA00013031"/>
    </source>
</evidence>
<dbReference type="Pfam" id="PF24621">
    <property type="entry name" value="DHQS_C"/>
    <property type="match status" value="1"/>
</dbReference>
<comment type="function">
    <text evidence="18">Catalyzes the conversion of 3-deoxy-D-arabino-heptulosonate 7-phosphate (DAHP) to dehydroquinate (DHQ).</text>
</comment>
<evidence type="ECO:0000256" key="10">
    <source>
        <dbReference type="ARBA" id="ARBA00022605"/>
    </source>
</evidence>
<comment type="caution">
    <text evidence="18">Lacks conserved residue(s) required for the propagation of feature annotation.</text>
</comment>
<dbReference type="Gene3D" id="1.20.1090.10">
    <property type="entry name" value="Dehydroquinate synthase-like - alpha domain"/>
    <property type="match status" value="1"/>
</dbReference>
<dbReference type="GO" id="GO:0000166">
    <property type="term" value="F:nucleotide binding"/>
    <property type="evidence" value="ECO:0007669"/>
    <property type="project" value="UniProtKB-KW"/>
</dbReference>
<dbReference type="PANTHER" id="PTHR43622:SF7">
    <property type="entry name" value="3-DEHYDROQUINATE SYNTHASE, CHLOROPLASTIC"/>
    <property type="match status" value="1"/>
</dbReference>
<dbReference type="GO" id="GO:0005737">
    <property type="term" value="C:cytoplasm"/>
    <property type="evidence" value="ECO:0007669"/>
    <property type="project" value="UniProtKB-SubCell"/>
</dbReference>
<evidence type="ECO:0000256" key="17">
    <source>
        <dbReference type="ARBA" id="ARBA00023285"/>
    </source>
</evidence>
<dbReference type="EMBL" id="CP159510">
    <property type="protein sequence ID" value="XCJ17221.1"/>
    <property type="molecule type" value="Genomic_DNA"/>
</dbReference>
<dbReference type="AlphaFoldDB" id="A0AAU8IGA7"/>
<comment type="cofactor">
    <cofactor evidence="3">
        <name>Zn(2+)</name>
        <dbReference type="ChEBI" id="CHEBI:29105"/>
    </cofactor>
</comment>
<evidence type="ECO:0000256" key="15">
    <source>
        <dbReference type="ARBA" id="ARBA00023141"/>
    </source>
</evidence>
<evidence type="ECO:0000256" key="1">
    <source>
        <dbReference type="ARBA" id="ARBA00001393"/>
    </source>
</evidence>
<evidence type="ECO:0000256" key="11">
    <source>
        <dbReference type="ARBA" id="ARBA00022723"/>
    </source>
</evidence>
<dbReference type="InterPro" id="IPR030963">
    <property type="entry name" value="DHQ_synth_fam"/>
</dbReference>
<dbReference type="GO" id="GO:0003856">
    <property type="term" value="F:3-dehydroquinate synthase activity"/>
    <property type="evidence" value="ECO:0007669"/>
    <property type="project" value="UniProtKB-UniRule"/>
</dbReference>
<dbReference type="InterPro" id="IPR030960">
    <property type="entry name" value="DHQS/DOIS_N"/>
</dbReference>
<comment type="pathway">
    <text evidence="5 18">Metabolic intermediate biosynthesis; chorismate biosynthesis; chorismate from D-erythrose 4-phosphate and phosphoenolpyruvate: step 2/7.</text>
</comment>
<keyword evidence="16 18" id="KW-0456">Lyase</keyword>
<dbReference type="CDD" id="cd08195">
    <property type="entry name" value="DHQS"/>
    <property type="match status" value="1"/>
</dbReference>
<dbReference type="PIRSF" id="PIRSF001455">
    <property type="entry name" value="DHQ_synth"/>
    <property type="match status" value="1"/>
</dbReference>
<feature type="binding site" evidence="18">
    <location>
        <begin position="171"/>
        <end position="174"/>
    </location>
    <ligand>
        <name>NAD(+)</name>
        <dbReference type="ChEBI" id="CHEBI:57540"/>
    </ligand>
</feature>
<evidence type="ECO:0000256" key="6">
    <source>
        <dbReference type="ARBA" id="ARBA00005412"/>
    </source>
</evidence>
<evidence type="ECO:0000256" key="8">
    <source>
        <dbReference type="ARBA" id="ARBA00017684"/>
    </source>
</evidence>
<evidence type="ECO:0000256" key="3">
    <source>
        <dbReference type="ARBA" id="ARBA00001947"/>
    </source>
</evidence>
<keyword evidence="13 18" id="KW-0862">Zinc</keyword>
<evidence type="ECO:0000256" key="4">
    <source>
        <dbReference type="ARBA" id="ARBA00004496"/>
    </source>
</evidence>
<evidence type="ECO:0000259" key="19">
    <source>
        <dbReference type="Pfam" id="PF01761"/>
    </source>
</evidence>
<dbReference type="Gene3D" id="3.40.50.1970">
    <property type="match status" value="1"/>
</dbReference>
<keyword evidence="10 18" id="KW-0028">Amino-acid biosynthesis</keyword>
<dbReference type="InterPro" id="IPR016037">
    <property type="entry name" value="DHQ_synth_AroB"/>
</dbReference>
<evidence type="ECO:0000256" key="18">
    <source>
        <dbReference type="HAMAP-Rule" id="MF_00110"/>
    </source>
</evidence>
<comment type="cofactor">
    <cofactor evidence="18">
        <name>Co(2+)</name>
        <dbReference type="ChEBI" id="CHEBI:48828"/>
    </cofactor>
    <cofactor evidence="18">
        <name>Zn(2+)</name>
        <dbReference type="ChEBI" id="CHEBI:29105"/>
    </cofactor>
    <text evidence="18">Binds 1 divalent metal cation per subunit. Can use either Co(2+) or Zn(2+).</text>
</comment>
<dbReference type="InterPro" id="IPR056179">
    <property type="entry name" value="DHQS_C"/>
</dbReference>